<dbReference type="KEGG" id="bid:Bind_0659"/>
<name>B2IGC4_BEII9</name>
<dbReference type="EMBL" id="CP001016">
    <property type="protein sequence ID" value="ACB94309.1"/>
    <property type="molecule type" value="Genomic_DNA"/>
</dbReference>
<gene>
    <name evidence="1" type="ordered locus">Bind_0659</name>
</gene>
<evidence type="ECO:0000313" key="2">
    <source>
        <dbReference type="Proteomes" id="UP000001695"/>
    </source>
</evidence>
<dbReference type="eggNOG" id="ENOG5032SR7">
    <property type="taxonomic scope" value="Bacteria"/>
</dbReference>
<accession>B2IGC4</accession>
<dbReference type="RefSeq" id="WP_012383667.1">
    <property type="nucleotide sequence ID" value="NC_010581.1"/>
</dbReference>
<dbReference type="Proteomes" id="UP000001695">
    <property type="component" value="Chromosome"/>
</dbReference>
<organism evidence="1 2">
    <name type="scientific">Beijerinckia indica subsp. indica (strain ATCC 9039 / DSM 1715 / NCIMB 8712)</name>
    <dbReference type="NCBI Taxonomy" id="395963"/>
    <lineage>
        <taxon>Bacteria</taxon>
        <taxon>Pseudomonadati</taxon>
        <taxon>Pseudomonadota</taxon>
        <taxon>Alphaproteobacteria</taxon>
        <taxon>Hyphomicrobiales</taxon>
        <taxon>Beijerinckiaceae</taxon>
        <taxon>Beijerinckia</taxon>
    </lineage>
</organism>
<proteinExistence type="predicted"/>
<reference evidence="2" key="1">
    <citation type="submission" date="2008-03" db="EMBL/GenBank/DDBJ databases">
        <title>Complete sequence of chromosome of Beijerinckia indica subsp. indica ATCC 9039.</title>
        <authorList>
            <consortium name="US DOE Joint Genome Institute"/>
            <person name="Copeland A."/>
            <person name="Lucas S."/>
            <person name="Lapidus A."/>
            <person name="Glavina del Rio T."/>
            <person name="Dalin E."/>
            <person name="Tice H."/>
            <person name="Bruce D."/>
            <person name="Goodwin L."/>
            <person name="Pitluck S."/>
            <person name="LaButti K."/>
            <person name="Schmutz J."/>
            <person name="Larimer F."/>
            <person name="Land M."/>
            <person name="Hauser L."/>
            <person name="Kyrpides N."/>
            <person name="Mikhailova N."/>
            <person name="Dunfield P.F."/>
            <person name="Dedysh S.N."/>
            <person name="Liesack W."/>
            <person name="Saw J.H."/>
            <person name="Alam M."/>
            <person name="Chen Y."/>
            <person name="Murrell J.C."/>
            <person name="Richardson P."/>
        </authorList>
    </citation>
    <scope>NUCLEOTIDE SEQUENCE [LARGE SCALE GENOMIC DNA]</scope>
    <source>
        <strain evidence="2">ATCC 9039 / DSM 1715 / NCIMB 8712</strain>
    </source>
</reference>
<evidence type="ECO:0000313" key="1">
    <source>
        <dbReference type="EMBL" id="ACB94309.1"/>
    </source>
</evidence>
<sequence>MTEGVLSRMNLFRISLPGISWKFASPACLLFAGLGIGLMIGSAVSARPLTPAERRYNTFNGLIPACDDPFVFRRIQGLFQARESEFWNSGLAITGFDNVRETGYRTTGEDYIPRRYCWARVVLNDQKPREVSYALSQDMGWLGMDVGVEWCITGLDRSNGFGADCQSIQP</sequence>
<dbReference type="STRING" id="395963.Bind_0659"/>
<protein>
    <submittedName>
        <fullName evidence="1">Uncharacterized protein</fullName>
    </submittedName>
</protein>
<dbReference type="AlphaFoldDB" id="B2IGC4"/>
<reference evidence="1 2" key="2">
    <citation type="journal article" date="2010" name="J. Bacteriol.">
        <title>Complete genome sequence of Beijerinckia indica subsp. indica.</title>
        <authorList>
            <person name="Tamas I."/>
            <person name="Dedysh S.N."/>
            <person name="Liesack W."/>
            <person name="Stott M.B."/>
            <person name="Alam M."/>
            <person name="Murrell J.C."/>
            <person name="Dunfield P.F."/>
        </authorList>
    </citation>
    <scope>NUCLEOTIDE SEQUENCE [LARGE SCALE GENOMIC DNA]</scope>
    <source>
        <strain evidence="2">ATCC 9039 / DSM 1715 / NCIMB 8712</strain>
    </source>
</reference>
<keyword evidence="2" id="KW-1185">Reference proteome</keyword>
<dbReference type="HOGENOM" id="CLU_132144_0_0_5"/>